<dbReference type="PANTHER" id="PTHR34293:SF1">
    <property type="entry name" value="HTH-TYPE TRANSCRIPTIONAL REGULATOR TRMBL2"/>
    <property type="match status" value="1"/>
</dbReference>
<dbReference type="Gene3D" id="2.30.30.690">
    <property type="match status" value="1"/>
</dbReference>
<evidence type="ECO:0000259" key="2">
    <source>
        <dbReference type="Pfam" id="PF01978"/>
    </source>
</evidence>
<dbReference type="EMBL" id="FNBK01000003">
    <property type="protein sequence ID" value="SDF03147.1"/>
    <property type="molecule type" value="Genomic_DNA"/>
</dbReference>
<dbReference type="Proteomes" id="UP000199076">
    <property type="component" value="Unassembled WGS sequence"/>
</dbReference>
<dbReference type="Pfam" id="PF01978">
    <property type="entry name" value="TrmB"/>
    <property type="match status" value="1"/>
</dbReference>
<protein>
    <submittedName>
        <fullName evidence="4">Sugar-specific transcriptional regulator TrmB</fullName>
    </submittedName>
</protein>
<dbReference type="SUPFAM" id="SSF159071">
    <property type="entry name" value="TrmB C-terminal domain-like"/>
    <property type="match status" value="1"/>
</dbReference>
<organism evidence="4 5">
    <name type="scientific">Halorientalis regularis</name>
    <dbReference type="NCBI Taxonomy" id="660518"/>
    <lineage>
        <taxon>Archaea</taxon>
        <taxon>Methanobacteriati</taxon>
        <taxon>Methanobacteriota</taxon>
        <taxon>Stenosarchaea group</taxon>
        <taxon>Halobacteria</taxon>
        <taxon>Halobacteriales</taxon>
        <taxon>Haloarculaceae</taxon>
        <taxon>Halorientalis</taxon>
    </lineage>
</organism>
<proteinExistence type="inferred from homology"/>
<evidence type="ECO:0000313" key="4">
    <source>
        <dbReference type="EMBL" id="SDF03147.1"/>
    </source>
</evidence>
<name>A0A1G7HRL5_9EURY</name>
<dbReference type="InterPro" id="IPR021586">
    <property type="entry name" value="Tscrpt_reg_TrmB_C"/>
</dbReference>
<dbReference type="InterPro" id="IPR036388">
    <property type="entry name" value="WH-like_DNA-bd_sf"/>
</dbReference>
<dbReference type="PANTHER" id="PTHR34293">
    <property type="entry name" value="HTH-TYPE TRANSCRIPTIONAL REGULATOR TRMBL2"/>
    <property type="match status" value="1"/>
</dbReference>
<dbReference type="OrthoDB" id="96194at2157"/>
<reference evidence="5" key="1">
    <citation type="submission" date="2016-10" db="EMBL/GenBank/DDBJ databases">
        <authorList>
            <person name="Varghese N."/>
            <person name="Submissions S."/>
        </authorList>
    </citation>
    <scope>NUCLEOTIDE SEQUENCE [LARGE SCALE GENOMIC DNA]</scope>
    <source>
        <strain evidence="5">IBRC-M 10760</strain>
    </source>
</reference>
<comment type="similarity">
    <text evidence="1">Belongs to the transcriptional regulator TrmB family.</text>
</comment>
<dbReference type="InterPro" id="IPR051797">
    <property type="entry name" value="TrmB-like"/>
</dbReference>
<dbReference type="CDD" id="cd00090">
    <property type="entry name" value="HTH_ARSR"/>
    <property type="match status" value="1"/>
</dbReference>
<dbReference type="CDD" id="cd09124">
    <property type="entry name" value="PLDc_like_TrmB_middle"/>
    <property type="match status" value="1"/>
</dbReference>
<dbReference type="SUPFAM" id="SSF46785">
    <property type="entry name" value="Winged helix' DNA-binding domain"/>
    <property type="match status" value="1"/>
</dbReference>
<evidence type="ECO:0000259" key="3">
    <source>
        <dbReference type="Pfam" id="PF11495"/>
    </source>
</evidence>
<accession>A0A1G7HRL5</accession>
<evidence type="ECO:0000256" key="1">
    <source>
        <dbReference type="ARBA" id="ARBA00007287"/>
    </source>
</evidence>
<feature type="domain" description="Transcription regulator TrmB N-terminal" evidence="2">
    <location>
        <begin position="15"/>
        <end position="81"/>
    </location>
</feature>
<dbReference type="AlphaFoldDB" id="A0A1G7HRL5"/>
<evidence type="ECO:0000313" key="5">
    <source>
        <dbReference type="Proteomes" id="UP000199076"/>
    </source>
</evidence>
<dbReference type="InterPro" id="IPR011991">
    <property type="entry name" value="ArsR-like_HTH"/>
</dbReference>
<sequence>MSEEDLHATLERVAQRFDFGEYESAAYLTILEHGQLTASEIADRTEIPQPRVYDTVRDLADLGLVELQESRPMRVLAIDPEEAFADFQASLDDLVDGLSRRYTAPARDTEAVSLIKSRSTILRYLEEIIDAAEYELVLSLDPELLDRFADDLRAQHEAGVAIELLLSPAADVPDADEFDYLDVATTVRARRGITTPVVAVADGDYSIYATQDALQGGRDRYGVIFNRSELGFLVSGFLNTVLWTTAETVTEGVDDRPFPRRYATIRRCISDLRHAEGDFYAAIEGRDVLTGDHREVEGSVDQAAFGAGRQTATLVVETDDGPVEVGGQVAAVEDVEAHEIRIGEGGPPGV</sequence>
<keyword evidence="5" id="KW-1185">Reference proteome</keyword>
<gene>
    <name evidence="4" type="ORF">SAMN05216218_103136</name>
</gene>
<dbReference type="NCBIfam" id="NF047392">
    <property type="entry name" value="TransRegTrmBHalo"/>
    <property type="match status" value="1"/>
</dbReference>
<dbReference type="STRING" id="660518.SAMN05216218_103136"/>
<dbReference type="Pfam" id="PF11495">
    <property type="entry name" value="Regulator_TrmB"/>
    <property type="match status" value="1"/>
</dbReference>
<dbReference type="RefSeq" id="WP_092688778.1">
    <property type="nucleotide sequence ID" value="NZ_FNBK01000003.1"/>
</dbReference>
<feature type="domain" description="Transcription regulator TrmB C-terminal" evidence="3">
    <location>
        <begin position="111"/>
        <end position="342"/>
    </location>
</feature>
<dbReference type="Gene3D" id="1.10.10.10">
    <property type="entry name" value="Winged helix-like DNA-binding domain superfamily/Winged helix DNA-binding domain"/>
    <property type="match status" value="1"/>
</dbReference>
<dbReference type="InterPro" id="IPR036390">
    <property type="entry name" value="WH_DNA-bd_sf"/>
</dbReference>
<dbReference type="InterPro" id="IPR002831">
    <property type="entry name" value="Tscrpt_reg_TrmB_N"/>
</dbReference>